<reference evidence="2" key="1">
    <citation type="journal article" date="2023" name="Front. Plant Sci.">
        <title>Chromosomal-level genome assembly of Melastoma candidum provides insights into trichome evolution.</title>
        <authorList>
            <person name="Zhong Y."/>
            <person name="Wu W."/>
            <person name="Sun C."/>
            <person name="Zou P."/>
            <person name="Liu Y."/>
            <person name="Dai S."/>
            <person name="Zhou R."/>
        </authorList>
    </citation>
    <scope>NUCLEOTIDE SEQUENCE [LARGE SCALE GENOMIC DNA]</scope>
</reference>
<gene>
    <name evidence="1" type="ORF">MLD38_002886</name>
</gene>
<dbReference type="EMBL" id="CM042881">
    <property type="protein sequence ID" value="KAI4384782.1"/>
    <property type="molecule type" value="Genomic_DNA"/>
</dbReference>
<comment type="caution">
    <text evidence="1">The sequence shown here is derived from an EMBL/GenBank/DDBJ whole genome shotgun (WGS) entry which is preliminary data.</text>
</comment>
<evidence type="ECO:0000313" key="2">
    <source>
        <dbReference type="Proteomes" id="UP001057402"/>
    </source>
</evidence>
<keyword evidence="2" id="KW-1185">Reference proteome</keyword>
<evidence type="ECO:0000313" key="1">
    <source>
        <dbReference type="EMBL" id="KAI4384782.1"/>
    </source>
</evidence>
<accession>A0ACB9S254</accession>
<dbReference type="Proteomes" id="UP001057402">
    <property type="component" value="Chromosome 2"/>
</dbReference>
<organism evidence="1 2">
    <name type="scientific">Melastoma candidum</name>
    <dbReference type="NCBI Taxonomy" id="119954"/>
    <lineage>
        <taxon>Eukaryota</taxon>
        <taxon>Viridiplantae</taxon>
        <taxon>Streptophyta</taxon>
        <taxon>Embryophyta</taxon>
        <taxon>Tracheophyta</taxon>
        <taxon>Spermatophyta</taxon>
        <taxon>Magnoliopsida</taxon>
        <taxon>eudicotyledons</taxon>
        <taxon>Gunneridae</taxon>
        <taxon>Pentapetalae</taxon>
        <taxon>rosids</taxon>
        <taxon>malvids</taxon>
        <taxon>Myrtales</taxon>
        <taxon>Melastomataceae</taxon>
        <taxon>Melastomatoideae</taxon>
        <taxon>Melastomateae</taxon>
        <taxon>Melastoma</taxon>
    </lineage>
</organism>
<name>A0ACB9S254_9MYRT</name>
<proteinExistence type="predicted"/>
<sequence length="359" mass="39544">MRIPKFQLPSSCGFGPGEPGPQADVDVREEYANAFRTESYNEFWARVLSLTATVPSSSSSSTAATRLLSYRLFAELLLDPDQSTVINALDLAILDPVHKSLLLDYFSETAGASFLCGSLLKDVDRIRTQYRSLKSHLQLTPPEQLPSIPPRLREFLVSCESPFHSGSVSRIQSTQQSCSELLKRLESGRDKAKARIQSIKRMRNGSAVVAVALTVCVSLSVVIATHGLALLAAAPGLIPVSLRKVTSSTRRWTKVASQLDTAAKGMYTLTRDVDTISWMVARAGDEVEHAREVIHFWEERGKEGGRAGGDVAVELARSKKGCSLVEQLDELEEQLYLCFMTINRARKLVMEVVPITPKH</sequence>
<protein>
    <submittedName>
        <fullName evidence="1">Uncharacterized protein</fullName>
    </submittedName>
</protein>